<name>A0A381MZU1_9ZZZZ</name>
<dbReference type="GO" id="GO:0006412">
    <property type="term" value="P:translation"/>
    <property type="evidence" value="ECO:0007669"/>
    <property type="project" value="InterPro"/>
</dbReference>
<sequence length="90" mass="9364">VGPASLVGSPGPGSTVRAPISVLPTASEEQTMAVPKKKTSKAKGRSRRASAWTLGRAARSACDRCGATKRPHRICGNCGWYAGRQAVDVD</sequence>
<keyword evidence="3" id="KW-0687">Ribonucleoprotein</keyword>
<dbReference type="HAMAP" id="MF_00340">
    <property type="entry name" value="Ribosomal_bL32"/>
    <property type="match status" value="1"/>
</dbReference>
<dbReference type="GO" id="GO:0015934">
    <property type="term" value="C:large ribosomal subunit"/>
    <property type="evidence" value="ECO:0007669"/>
    <property type="project" value="InterPro"/>
</dbReference>
<feature type="region of interest" description="Disordered" evidence="4">
    <location>
        <begin position="1"/>
        <end position="51"/>
    </location>
</feature>
<dbReference type="EMBL" id="UINC01000037">
    <property type="protein sequence ID" value="SUZ47841.1"/>
    <property type="molecule type" value="Genomic_DNA"/>
</dbReference>
<dbReference type="InterPro" id="IPR002677">
    <property type="entry name" value="Ribosomal_bL32"/>
</dbReference>
<dbReference type="SUPFAM" id="SSF57829">
    <property type="entry name" value="Zn-binding ribosomal proteins"/>
    <property type="match status" value="1"/>
</dbReference>
<feature type="compositionally biased region" description="Basic residues" evidence="4">
    <location>
        <begin position="35"/>
        <end position="48"/>
    </location>
</feature>
<keyword evidence="2" id="KW-0689">Ribosomal protein</keyword>
<feature type="non-terminal residue" evidence="5">
    <location>
        <position position="1"/>
    </location>
</feature>
<reference evidence="5" key="1">
    <citation type="submission" date="2018-05" db="EMBL/GenBank/DDBJ databases">
        <authorList>
            <person name="Lanie J.A."/>
            <person name="Ng W.-L."/>
            <person name="Kazmierczak K.M."/>
            <person name="Andrzejewski T.M."/>
            <person name="Davidsen T.M."/>
            <person name="Wayne K.J."/>
            <person name="Tettelin H."/>
            <person name="Glass J.I."/>
            <person name="Rusch D."/>
            <person name="Podicherti R."/>
            <person name="Tsui H.-C.T."/>
            <person name="Winkler M.E."/>
        </authorList>
    </citation>
    <scope>NUCLEOTIDE SEQUENCE</scope>
</reference>
<dbReference type="InterPro" id="IPR044957">
    <property type="entry name" value="Ribosomal_bL32_bact"/>
</dbReference>
<dbReference type="GO" id="GO:0003735">
    <property type="term" value="F:structural constituent of ribosome"/>
    <property type="evidence" value="ECO:0007669"/>
    <property type="project" value="InterPro"/>
</dbReference>
<dbReference type="NCBIfam" id="TIGR01031">
    <property type="entry name" value="rpmF_bact"/>
    <property type="match status" value="1"/>
</dbReference>
<gene>
    <name evidence="5" type="ORF">METZ01_LOCUS695</name>
</gene>
<dbReference type="InterPro" id="IPR011332">
    <property type="entry name" value="Ribosomal_zn-bd"/>
</dbReference>
<comment type="similarity">
    <text evidence="1">Belongs to the bacterial ribosomal protein bL32 family.</text>
</comment>
<evidence type="ECO:0008006" key="6">
    <source>
        <dbReference type="Google" id="ProtNLM"/>
    </source>
</evidence>
<dbReference type="Pfam" id="PF01783">
    <property type="entry name" value="Ribosomal_L32p"/>
    <property type="match status" value="1"/>
</dbReference>
<proteinExistence type="inferred from homology"/>
<evidence type="ECO:0000256" key="1">
    <source>
        <dbReference type="ARBA" id="ARBA00008560"/>
    </source>
</evidence>
<evidence type="ECO:0000313" key="5">
    <source>
        <dbReference type="EMBL" id="SUZ47841.1"/>
    </source>
</evidence>
<organism evidence="5">
    <name type="scientific">marine metagenome</name>
    <dbReference type="NCBI Taxonomy" id="408172"/>
    <lineage>
        <taxon>unclassified sequences</taxon>
        <taxon>metagenomes</taxon>
        <taxon>ecological metagenomes</taxon>
    </lineage>
</organism>
<accession>A0A381MZU1</accession>
<evidence type="ECO:0000256" key="4">
    <source>
        <dbReference type="SAM" id="MobiDB-lite"/>
    </source>
</evidence>
<dbReference type="PANTHER" id="PTHR35534:SF1">
    <property type="entry name" value="LARGE RIBOSOMAL SUBUNIT PROTEIN BL32"/>
    <property type="match status" value="1"/>
</dbReference>
<protein>
    <recommendedName>
        <fullName evidence="6">50S ribosomal protein L32</fullName>
    </recommendedName>
</protein>
<dbReference type="PANTHER" id="PTHR35534">
    <property type="entry name" value="50S RIBOSOMAL PROTEIN L32"/>
    <property type="match status" value="1"/>
</dbReference>
<evidence type="ECO:0000256" key="3">
    <source>
        <dbReference type="ARBA" id="ARBA00023274"/>
    </source>
</evidence>
<evidence type="ECO:0000256" key="2">
    <source>
        <dbReference type="ARBA" id="ARBA00022980"/>
    </source>
</evidence>
<dbReference type="AlphaFoldDB" id="A0A381MZU1"/>